<organism evidence="1 2">
    <name type="scientific">Sporosarcina newyorkensis 2681</name>
    <dbReference type="NCBI Taxonomy" id="1027292"/>
    <lineage>
        <taxon>Bacteria</taxon>
        <taxon>Bacillati</taxon>
        <taxon>Bacillota</taxon>
        <taxon>Bacilli</taxon>
        <taxon>Bacillales</taxon>
        <taxon>Caryophanaceae</taxon>
        <taxon>Sporosarcina</taxon>
    </lineage>
</organism>
<dbReference type="EMBL" id="AFPZ01000075">
    <property type="protein sequence ID" value="EGQ24157.1"/>
    <property type="molecule type" value="Genomic_DNA"/>
</dbReference>
<evidence type="ECO:0000313" key="2">
    <source>
        <dbReference type="Proteomes" id="UP000005316"/>
    </source>
</evidence>
<dbReference type="Proteomes" id="UP000005316">
    <property type="component" value="Unassembled WGS sequence"/>
</dbReference>
<dbReference type="AlphaFoldDB" id="F9DUN2"/>
<name>F9DUN2_9BACL</name>
<accession>F9DUN2</accession>
<sequence>MFRKTEYFNECGATLNKDKSGFQIHCSCIYYAKYKKAGGHPMKNNNNSHQASSLPEQNEQFYLITGYSEGGFIHGITWEEAYIEGLAECGYLCDQQMM</sequence>
<protein>
    <submittedName>
        <fullName evidence="1">Uncharacterized protein</fullName>
    </submittedName>
</protein>
<proteinExistence type="predicted"/>
<comment type="caution">
    <text evidence="1">The sequence shown here is derived from an EMBL/GenBank/DDBJ whole genome shotgun (WGS) entry which is preliminary data.</text>
</comment>
<gene>
    <name evidence="1" type="ORF">HMPREF9372_2513</name>
</gene>
<evidence type="ECO:0000313" key="1">
    <source>
        <dbReference type="EMBL" id="EGQ24157.1"/>
    </source>
</evidence>
<dbReference type="HOGENOM" id="CLU_2332248_0_0_9"/>
<reference evidence="1 2" key="1">
    <citation type="submission" date="2011-04" db="EMBL/GenBank/DDBJ databases">
        <authorList>
            <person name="Muzny D."/>
            <person name="Qin X."/>
            <person name="Deng J."/>
            <person name="Jiang H."/>
            <person name="Liu Y."/>
            <person name="Qu J."/>
            <person name="Song X.-Z."/>
            <person name="Zhang L."/>
            <person name="Thornton R."/>
            <person name="Coyle M."/>
            <person name="Francisco L."/>
            <person name="Jackson L."/>
            <person name="Javaid M."/>
            <person name="Korchina V."/>
            <person name="Kovar C."/>
            <person name="Mata R."/>
            <person name="Mathew T."/>
            <person name="Ngo R."/>
            <person name="Nguyen L."/>
            <person name="Nguyen N."/>
            <person name="Okwuonu G."/>
            <person name="Ongeri F."/>
            <person name="Pham C."/>
            <person name="Simmons D."/>
            <person name="Wilczek-Boney K."/>
            <person name="Hale W."/>
            <person name="Jakkamsetti A."/>
            <person name="Pham P."/>
            <person name="Ruth R."/>
            <person name="San Lucas F."/>
            <person name="Warren J."/>
            <person name="Zhang J."/>
            <person name="Zhao Z."/>
            <person name="Zhou C."/>
            <person name="Zhu D."/>
            <person name="Lee S."/>
            <person name="Bess C."/>
            <person name="Blankenburg K."/>
            <person name="Forbes L."/>
            <person name="Fu Q."/>
            <person name="Gubbala S."/>
            <person name="Hirani K."/>
            <person name="Jayaseelan J.C."/>
            <person name="Lara F."/>
            <person name="Munidasa M."/>
            <person name="Palculict T."/>
            <person name="Patil S."/>
            <person name="Pu L.-L."/>
            <person name="Saada N."/>
            <person name="Tang L."/>
            <person name="Weissenberger G."/>
            <person name="Zhu Y."/>
            <person name="Hemphill L."/>
            <person name="Shang Y."/>
            <person name="Youmans B."/>
            <person name="Ayvaz T."/>
            <person name="Ross M."/>
            <person name="Santibanez J."/>
            <person name="Aqrawi P."/>
            <person name="Gross S."/>
            <person name="Joshi V."/>
            <person name="Fowler G."/>
            <person name="Nazareth L."/>
            <person name="Reid J."/>
            <person name="Worley K."/>
            <person name="Petrosino J."/>
            <person name="Highlander S."/>
            <person name="Gibbs R."/>
        </authorList>
    </citation>
    <scope>NUCLEOTIDE SEQUENCE [LARGE SCALE GENOMIC DNA]</scope>
    <source>
        <strain evidence="1 2">2681</strain>
    </source>
</reference>